<evidence type="ECO:0000259" key="4">
    <source>
        <dbReference type="Pfam" id="PF01555"/>
    </source>
</evidence>
<dbReference type="InterPro" id="IPR029063">
    <property type="entry name" value="SAM-dependent_MTases_sf"/>
</dbReference>
<name>A0A0E2D9T1_LEPIR</name>
<dbReference type="GO" id="GO:0003677">
    <property type="term" value="F:DNA binding"/>
    <property type="evidence" value="ECO:0007669"/>
    <property type="project" value="InterPro"/>
</dbReference>
<evidence type="ECO:0000256" key="1">
    <source>
        <dbReference type="ARBA" id="ARBA00022603"/>
    </source>
</evidence>
<dbReference type="EMBL" id="AHNR02000019">
    <property type="protein sequence ID" value="EKR56206.1"/>
    <property type="molecule type" value="Genomic_DNA"/>
</dbReference>
<proteinExistence type="inferred from homology"/>
<keyword evidence="1 5" id="KW-0489">Methyltransferase</keyword>
<feature type="domain" description="DNA methylase N-4/N-6" evidence="4">
    <location>
        <begin position="27"/>
        <end position="298"/>
    </location>
</feature>
<dbReference type="InterPro" id="IPR001091">
    <property type="entry name" value="RM_Methyltransferase"/>
</dbReference>
<dbReference type="PRINTS" id="PR00508">
    <property type="entry name" value="S21N4MTFRASE"/>
</dbReference>
<evidence type="ECO:0000313" key="6">
    <source>
        <dbReference type="Proteomes" id="UP000001340"/>
    </source>
</evidence>
<dbReference type="RefSeq" id="WP_001008559.1">
    <property type="nucleotide sequence ID" value="NZ_AHNR02000019.1"/>
</dbReference>
<reference evidence="5 6" key="1">
    <citation type="submission" date="2012-10" db="EMBL/GenBank/DDBJ databases">
        <authorList>
            <person name="Harkins D.M."/>
            <person name="Durkin A.S."/>
            <person name="Brinkac L.M."/>
            <person name="Haft D.H."/>
            <person name="Selengut J.D."/>
            <person name="Sanka R."/>
            <person name="DePew J."/>
            <person name="Purushe J."/>
            <person name="Chanthongthip A."/>
            <person name="Lattana O."/>
            <person name="Phetsouvanh R."/>
            <person name="Newton P.N."/>
            <person name="Vinetz J.M."/>
            <person name="Sutton G.G."/>
            <person name="Nierman W.C."/>
            <person name="Fouts D.E."/>
        </authorList>
    </citation>
    <scope>NUCLEOTIDE SEQUENCE [LARGE SCALE GENOMIC DNA]</scope>
    <source>
        <strain evidence="5 6">UI 12758</strain>
    </source>
</reference>
<dbReference type="Pfam" id="PF01555">
    <property type="entry name" value="N6_N4_Mtase"/>
    <property type="match status" value="1"/>
</dbReference>
<dbReference type="GO" id="GO:0008170">
    <property type="term" value="F:N-methyltransferase activity"/>
    <property type="evidence" value="ECO:0007669"/>
    <property type="project" value="InterPro"/>
</dbReference>
<dbReference type="EC" id="2.1.1.-" evidence="3"/>
<accession>A0A0E2D9T1</accession>
<keyword evidence="2" id="KW-0808">Transferase</keyword>
<comment type="caution">
    <text evidence="5">The sequence shown here is derived from an EMBL/GenBank/DDBJ whole genome shotgun (WGS) entry which is preliminary data.</text>
</comment>
<dbReference type="Proteomes" id="UP000001340">
    <property type="component" value="Unassembled WGS sequence"/>
</dbReference>
<evidence type="ECO:0000256" key="2">
    <source>
        <dbReference type="ARBA" id="ARBA00022679"/>
    </source>
</evidence>
<dbReference type="Gene3D" id="3.40.50.150">
    <property type="entry name" value="Vaccinia Virus protein VP39"/>
    <property type="match status" value="1"/>
</dbReference>
<protein>
    <recommendedName>
        <fullName evidence="3">Methyltransferase</fullName>
        <ecNumber evidence="3">2.1.1.-</ecNumber>
    </recommendedName>
</protein>
<sequence>MNFEILQGDSSKILNELSFLPGYRNKIDCLVTSVPYYQKRDYLEKLHPEKNQEIGCEKSITLYLKNLEKVFKEAKKQLKKNATVFVNIGDTFKGGKALRIPSQFTDMMEGIGYQYVQEIIWAKSITTQNGNRGSCKPESVTRRFTNSHEYVLFFVLDLKRFYLNLKNVSVPLAESKIDLKTKLEQFLEKNTKSVKNYEITKAENPTYIKKRILSNKIKNNDFTARRRSVWQIPTTNSKTRHTAVGPIELFEICILAGTQKNGTVLDPFMGEGTVGKASLKLERNFLGIDLDERSCIEAKNNLEKMNMILVS</sequence>
<organism evidence="5 6">
    <name type="scientific">Leptospira interrogans str. UI 12758</name>
    <dbReference type="NCBI Taxonomy" id="1049938"/>
    <lineage>
        <taxon>Bacteria</taxon>
        <taxon>Pseudomonadati</taxon>
        <taxon>Spirochaetota</taxon>
        <taxon>Spirochaetia</taxon>
        <taxon>Leptospirales</taxon>
        <taxon>Leptospiraceae</taxon>
        <taxon>Leptospira</taxon>
    </lineage>
</organism>
<dbReference type="AlphaFoldDB" id="A0A0E2D9T1"/>
<dbReference type="GO" id="GO:0032259">
    <property type="term" value="P:methylation"/>
    <property type="evidence" value="ECO:0007669"/>
    <property type="project" value="UniProtKB-KW"/>
</dbReference>
<evidence type="ECO:0000256" key="3">
    <source>
        <dbReference type="RuleBase" id="RU362026"/>
    </source>
</evidence>
<evidence type="ECO:0000313" key="5">
    <source>
        <dbReference type="EMBL" id="EKR56206.1"/>
    </source>
</evidence>
<dbReference type="SUPFAM" id="SSF53335">
    <property type="entry name" value="S-adenosyl-L-methionine-dependent methyltransferases"/>
    <property type="match status" value="1"/>
</dbReference>
<dbReference type="InterPro" id="IPR002941">
    <property type="entry name" value="DNA_methylase_N4/N6"/>
</dbReference>
<gene>
    <name evidence="5" type="ORF">LEP1GSC105_0033</name>
</gene>
<comment type="similarity">
    <text evidence="3">Belongs to the N(4)/N(6)-methyltransferase family.</text>
</comment>